<evidence type="ECO:0000259" key="1">
    <source>
        <dbReference type="SMART" id="SM00871"/>
    </source>
</evidence>
<evidence type="ECO:0000313" key="3">
    <source>
        <dbReference type="EMBL" id="VEH84877.1"/>
    </source>
</evidence>
<name>A0A0W0R5I2_9GAMM</name>
<dbReference type="EMBL" id="LNKA01000001">
    <property type="protein sequence ID" value="KTC66281.1"/>
    <property type="molecule type" value="Genomic_DNA"/>
</dbReference>
<dbReference type="Proteomes" id="UP000281170">
    <property type="component" value="Plasmid 9"/>
</dbReference>
<reference evidence="2 4" key="1">
    <citation type="submission" date="2015-11" db="EMBL/GenBank/DDBJ databases">
        <title>Identification of large and diverse effector repertoires of 38 Legionella species.</title>
        <authorList>
            <person name="Burstein D."/>
            <person name="Amaro F."/>
            <person name="Zusman T."/>
            <person name="Lifshitz Z."/>
            <person name="Cohen O."/>
            <person name="Gilbert J.A."/>
            <person name="Pupko T."/>
            <person name="Shuman H.A."/>
            <person name="Segal G."/>
        </authorList>
    </citation>
    <scope>NUCLEOTIDE SEQUENCE [LARGE SCALE GENOMIC DNA]</scope>
    <source>
        <strain evidence="2 4">1762-AUS-E</strain>
    </source>
</reference>
<dbReference type="RefSeq" id="WP_058461969.1">
    <property type="nucleotide sequence ID" value="NZ_CAAAHS010000002.1"/>
</dbReference>
<dbReference type="Pfam" id="PF14526">
    <property type="entry name" value="Cass2"/>
    <property type="match status" value="1"/>
</dbReference>
<dbReference type="EMBL" id="LR134418">
    <property type="protein sequence ID" value="VEH84877.1"/>
    <property type="molecule type" value="Genomic_DNA"/>
</dbReference>
<keyword evidence="4" id="KW-1185">Reference proteome</keyword>
<evidence type="ECO:0000313" key="5">
    <source>
        <dbReference type="Proteomes" id="UP000281170"/>
    </source>
</evidence>
<dbReference type="Proteomes" id="UP000054859">
    <property type="component" value="Unassembled WGS sequence"/>
</dbReference>
<dbReference type="PANTHER" id="PTHR36444:SF2">
    <property type="entry name" value="TRANSCRIPTIONAL REGULATOR PROTEIN YOBU-RELATED"/>
    <property type="match status" value="1"/>
</dbReference>
<gene>
    <name evidence="2" type="ORF">Lade_0939</name>
    <name evidence="3" type="ORF">NCTC12735_00497</name>
</gene>
<evidence type="ECO:0000313" key="2">
    <source>
        <dbReference type="EMBL" id="KTC66281.1"/>
    </source>
</evidence>
<evidence type="ECO:0000313" key="4">
    <source>
        <dbReference type="Proteomes" id="UP000054859"/>
    </source>
</evidence>
<dbReference type="SUPFAM" id="SSF55136">
    <property type="entry name" value="Probable bacterial effector-binding domain"/>
    <property type="match status" value="1"/>
</dbReference>
<protein>
    <submittedName>
        <fullName evidence="2">Bacterial transcription activator</fullName>
    </submittedName>
    <submittedName>
        <fullName evidence="3">Transcription activator, effector binding</fullName>
    </submittedName>
</protein>
<geneLocation type="plasmid" evidence="3 5">
    <name>9</name>
</geneLocation>
<accession>A0A0W0R5I2</accession>
<dbReference type="KEGG" id="ladl:NCTC12735_00497"/>
<dbReference type="OrthoDB" id="3173400at2"/>
<dbReference type="Gene3D" id="3.20.80.10">
    <property type="entry name" value="Regulatory factor, effector binding domain"/>
    <property type="match status" value="1"/>
</dbReference>
<dbReference type="SMART" id="SM00871">
    <property type="entry name" value="AraC_E_bind"/>
    <property type="match status" value="1"/>
</dbReference>
<proteinExistence type="predicted"/>
<sequence length="148" mass="16796">MSLAPPSFKYVESFTVTGFSARTKNSDEFMEKTAKIPALWQQLYSSNLAANTSLFGVYSDYQSDANGLYTITVGTQESNLHSYPSSIKIHTGNYLVFHGKGPMPLAVIETWKHIWNYFETNHQNKRNFISDFELYDGVDEVSIYIGIN</sequence>
<dbReference type="AlphaFoldDB" id="A0A0W0R5I2"/>
<dbReference type="STRING" id="45056.Lade_0939"/>
<dbReference type="PATRIC" id="fig|45056.6.peg.973"/>
<keyword evidence="3" id="KW-0614">Plasmid</keyword>
<dbReference type="InterPro" id="IPR011256">
    <property type="entry name" value="Reg_factor_effector_dom_sf"/>
</dbReference>
<dbReference type="InterPro" id="IPR010499">
    <property type="entry name" value="AraC_E-bd"/>
</dbReference>
<dbReference type="PANTHER" id="PTHR36444">
    <property type="entry name" value="TRANSCRIPTIONAL REGULATOR PROTEIN YOBU-RELATED"/>
    <property type="match status" value="1"/>
</dbReference>
<reference evidence="3 5" key="2">
    <citation type="submission" date="2018-12" db="EMBL/GenBank/DDBJ databases">
        <authorList>
            <consortium name="Pathogen Informatics"/>
        </authorList>
    </citation>
    <scope>NUCLEOTIDE SEQUENCE [LARGE SCALE GENOMIC DNA]</scope>
    <source>
        <strain evidence="3 5">NCTC12735</strain>
        <plasmid evidence="5">9</plasmid>
    </source>
</reference>
<dbReference type="InterPro" id="IPR029441">
    <property type="entry name" value="Cass2"/>
</dbReference>
<organism evidence="2 4">
    <name type="scientific">Legionella adelaidensis</name>
    <dbReference type="NCBI Taxonomy" id="45056"/>
    <lineage>
        <taxon>Bacteria</taxon>
        <taxon>Pseudomonadati</taxon>
        <taxon>Pseudomonadota</taxon>
        <taxon>Gammaproteobacteria</taxon>
        <taxon>Legionellales</taxon>
        <taxon>Legionellaceae</taxon>
        <taxon>Legionella</taxon>
    </lineage>
</organism>
<dbReference type="InterPro" id="IPR053182">
    <property type="entry name" value="YobU-like_regulator"/>
</dbReference>
<feature type="domain" description="AraC effector-binding" evidence="1">
    <location>
        <begin position="4"/>
        <end position="148"/>
    </location>
</feature>